<keyword evidence="8" id="KW-1185">Reference proteome</keyword>
<dbReference type="Gene3D" id="3.30.70.1490">
    <property type="entry name" value="Cysteine protease Prp"/>
    <property type="match status" value="1"/>
</dbReference>
<evidence type="ECO:0000256" key="1">
    <source>
        <dbReference type="ARBA" id="ARBA00022517"/>
    </source>
</evidence>
<dbReference type="STRING" id="381764.Fnod_0437"/>
<accession>A7HK69</accession>
<evidence type="ECO:0000313" key="8">
    <source>
        <dbReference type="Proteomes" id="UP000002415"/>
    </source>
</evidence>
<dbReference type="InterPro" id="IPR036764">
    <property type="entry name" value="Peptidase_Prp_sf"/>
</dbReference>
<reference evidence="7 8" key="1">
    <citation type="submission" date="2007-07" db="EMBL/GenBank/DDBJ databases">
        <title>Complete sequence of Fervidobacterium nodosum Rt17-B1.</title>
        <authorList>
            <consortium name="US DOE Joint Genome Institute"/>
            <person name="Copeland A."/>
            <person name="Lucas S."/>
            <person name="Lapidus A."/>
            <person name="Barry K."/>
            <person name="Glavina del Rio T."/>
            <person name="Dalin E."/>
            <person name="Tice H."/>
            <person name="Pitluck S."/>
            <person name="Saunders E."/>
            <person name="Brettin T."/>
            <person name="Bruce D."/>
            <person name="Detter J.C."/>
            <person name="Han C."/>
            <person name="Schmutz J."/>
            <person name="Larimer F."/>
            <person name="Land M."/>
            <person name="Hauser L."/>
            <person name="Kyrpides N."/>
            <person name="Mikhailova N."/>
            <person name="Nelson K."/>
            <person name="Gogarten J.P."/>
            <person name="Noll K."/>
            <person name="Richardson P."/>
        </authorList>
    </citation>
    <scope>NUCLEOTIDE SEQUENCE [LARGE SCALE GENOMIC DNA]</scope>
    <source>
        <strain evidence="8">ATCC 35602 / DSM 5306 / Rt17-B1</strain>
    </source>
</reference>
<dbReference type="AlphaFoldDB" id="A7HK69"/>
<evidence type="ECO:0000256" key="2">
    <source>
        <dbReference type="ARBA" id="ARBA00022670"/>
    </source>
</evidence>
<evidence type="ECO:0000256" key="3">
    <source>
        <dbReference type="ARBA" id="ARBA00022801"/>
    </source>
</evidence>
<organism evidence="7 8">
    <name type="scientific">Fervidobacterium nodosum (strain ATCC 35602 / DSM 5306 / Rt17-B1)</name>
    <dbReference type="NCBI Taxonomy" id="381764"/>
    <lineage>
        <taxon>Bacteria</taxon>
        <taxon>Thermotogati</taxon>
        <taxon>Thermotogota</taxon>
        <taxon>Thermotogae</taxon>
        <taxon>Thermotogales</taxon>
        <taxon>Fervidobacteriaceae</taxon>
        <taxon>Fervidobacterium</taxon>
    </lineage>
</organism>
<dbReference type="HOGENOM" id="CLU_140910_2_2_0"/>
<dbReference type="eggNOG" id="COG2868">
    <property type="taxonomic scope" value="Bacteria"/>
</dbReference>
<dbReference type="SUPFAM" id="SSF118010">
    <property type="entry name" value="TM1457-like"/>
    <property type="match status" value="1"/>
</dbReference>
<sequence length="103" mass="11816">MIKCKFFIENGKFLSFEISGHAEYSKKGKDIVCAAVSTIAQHTARVLEKEGAKVIVEDGYLKVLNISEDYLSQRFINELWETLDDLSQQYPKYIKLEVNDDAH</sequence>
<keyword evidence="4" id="KW-0788">Thiol protease</keyword>
<protein>
    <recommendedName>
        <fullName evidence="6">Ribosomal processing cysteine protease Prp</fullName>
    </recommendedName>
</protein>
<dbReference type="Pfam" id="PF04327">
    <property type="entry name" value="Peptidase_Prp"/>
    <property type="match status" value="1"/>
</dbReference>
<dbReference type="GO" id="GO:0006508">
    <property type="term" value="P:proteolysis"/>
    <property type="evidence" value="ECO:0007669"/>
    <property type="project" value="UniProtKB-KW"/>
</dbReference>
<keyword evidence="2" id="KW-0645">Protease</keyword>
<comment type="similarity">
    <text evidence="5">Belongs to the Prp family.</text>
</comment>
<evidence type="ECO:0000313" key="7">
    <source>
        <dbReference type="EMBL" id="ABS60302.1"/>
    </source>
</evidence>
<dbReference type="GO" id="GO:0008234">
    <property type="term" value="F:cysteine-type peptidase activity"/>
    <property type="evidence" value="ECO:0007669"/>
    <property type="project" value="UniProtKB-KW"/>
</dbReference>
<dbReference type="RefSeq" id="WP_011993622.1">
    <property type="nucleotide sequence ID" value="NC_009718.1"/>
</dbReference>
<name>A7HK69_FERNB</name>
<evidence type="ECO:0000256" key="6">
    <source>
        <dbReference type="ARBA" id="ARBA00044538"/>
    </source>
</evidence>
<dbReference type="PANTHER" id="PTHR39178">
    <property type="entry name" value="HYPOTHETICAL RIBOSOME-ASSOCIATED PROTEIN"/>
    <property type="match status" value="1"/>
</dbReference>
<dbReference type="PANTHER" id="PTHR39178:SF1">
    <property type="entry name" value="RIBOSOMAL-PROCESSING CYSTEINE PROTEASE PRP"/>
    <property type="match status" value="1"/>
</dbReference>
<keyword evidence="3" id="KW-0378">Hydrolase</keyword>
<dbReference type="KEGG" id="fno:Fnod_0437"/>
<evidence type="ECO:0000256" key="4">
    <source>
        <dbReference type="ARBA" id="ARBA00022807"/>
    </source>
</evidence>
<dbReference type="EMBL" id="CP000771">
    <property type="protein sequence ID" value="ABS60302.1"/>
    <property type="molecule type" value="Genomic_DNA"/>
</dbReference>
<dbReference type="Proteomes" id="UP000002415">
    <property type="component" value="Chromosome"/>
</dbReference>
<reference evidence="7 8" key="2">
    <citation type="journal article" date="2009" name="Proc. Natl. Acad. Sci. U.S.A.">
        <title>On the chimeric nature, thermophilic origin, and phylogenetic placement of the Thermotogales.</title>
        <authorList>
            <person name="Zhaxybayeva O."/>
            <person name="Swithers K.S."/>
            <person name="Lapierre P."/>
            <person name="Fournier G.P."/>
            <person name="Bickhart D.M."/>
            <person name="DeBoy R.T."/>
            <person name="Nelson K.E."/>
            <person name="Nesbo C.L."/>
            <person name="Doolittle W.F."/>
            <person name="Gogarten J.P."/>
            <person name="Noll K.M."/>
        </authorList>
    </citation>
    <scope>NUCLEOTIDE SEQUENCE [LARGE SCALE GENOMIC DNA]</scope>
    <source>
        <strain evidence="8">ATCC 35602 / DSM 5306 / Rt17-B1</strain>
    </source>
</reference>
<proteinExistence type="inferred from homology"/>
<dbReference type="InterPro" id="IPR007422">
    <property type="entry name" value="Peptidase_Prp"/>
</dbReference>
<evidence type="ECO:0000256" key="5">
    <source>
        <dbReference type="ARBA" id="ARBA00044503"/>
    </source>
</evidence>
<keyword evidence="1" id="KW-0690">Ribosome biogenesis</keyword>
<dbReference type="GO" id="GO:0042254">
    <property type="term" value="P:ribosome biogenesis"/>
    <property type="evidence" value="ECO:0007669"/>
    <property type="project" value="UniProtKB-KW"/>
</dbReference>
<dbReference type="OrthoDB" id="48998at2"/>
<dbReference type="CDD" id="cd16332">
    <property type="entry name" value="Prp-like"/>
    <property type="match status" value="1"/>
</dbReference>
<gene>
    <name evidence="7" type="ordered locus">Fnod_0437</name>
</gene>